<organism evidence="2 3">
    <name type="scientific">Desulforamulus putei DSM 12395</name>
    <dbReference type="NCBI Taxonomy" id="1121429"/>
    <lineage>
        <taxon>Bacteria</taxon>
        <taxon>Bacillati</taxon>
        <taxon>Bacillota</taxon>
        <taxon>Clostridia</taxon>
        <taxon>Eubacteriales</taxon>
        <taxon>Peptococcaceae</taxon>
        <taxon>Desulforamulus</taxon>
    </lineage>
</organism>
<proteinExistence type="predicted"/>
<evidence type="ECO:0000259" key="1">
    <source>
        <dbReference type="Pfam" id="PF06114"/>
    </source>
</evidence>
<sequence length="180" mass="20725">MRQTAVVNYSEAIAGRALKKAGISRPPVNPVTVAISLGVIVKFVFDDIPPAQIFQVKDKYYLIIKVHNDHEAMNFVIAQQLGHLCLNHFTKYEMDTPSQSKLSKEVTEYLIKEANDFANKLLMPESWLKKYFKKLSIQQIMETKYLFNVTYKTLIDRLIETGFATPRIYSFFPECELPPT</sequence>
<dbReference type="Proteomes" id="UP000184148">
    <property type="component" value="Unassembled WGS sequence"/>
</dbReference>
<dbReference type="RefSeq" id="WP_073239188.1">
    <property type="nucleotide sequence ID" value="NZ_FQUY01000013.1"/>
</dbReference>
<keyword evidence="3" id="KW-1185">Reference proteome</keyword>
<evidence type="ECO:0000313" key="2">
    <source>
        <dbReference type="EMBL" id="SHF15336.1"/>
    </source>
</evidence>
<dbReference type="EMBL" id="FQUY01000013">
    <property type="protein sequence ID" value="SHF15336.1"/>
    <property type="molecule type" value="Genomic_DNA"/>
</dbReference>
<reference evidence="3" key="1">
    <citation type="submission" date="2016-11" db="EMBL/GenBank/DDBJ databases">
        <authorList>
            <person name="Varghese N."/>
            <person name="Submissions S."/>
        </authorList>
    </citation>
    <scope>NUCLEOTIDE SEQUENCE [LARGE SCALE GENOMIC DNA]</scope>
    <source>
        <strain evidence="3">DSM 12395</strain>
    </source>
</reference>
<protein>
    <submittedName>
        <fullName evidence="2">Zn-dependent peptidase ImmA, M78 family</fullName>
    </submittedName>
</protein>
<evidence type="ECO:0000313" key="3">
    <source>
        <dbReference type="Proteomes" id="UP000184148"/>
    </source>
</evidence>
<dbReference type="STRING" id="1121429.SAMN02745133_01941"/>
<name>A0A1M4ZCL2_9FIRM</name>
<accession>A0A1M4ZCL2</accession>
<dbReference type="OrthoDB" id="581382at2"/>
<dbReference type="AlphaFoldDB" id="A0A1M4ZCL2"/>
<dbReference type="InterPro" id="IPR010359">
    <property type="entry name" value="IrrE_HExxH"/>
</dbReference>
<dbReference type="Gene3D" id="1.10.10.2910">
    <property type="match status" value="1"/>
</dbReference>
<feature type="domain" description="IrrE N-terminal-like" evidence="1">
    <location>
        <begin position="59"/>
        <end position="158"/>
    </location>
</feature>
<gene>
    <name evidence="2" type="ORF">SAMN02745133_01941</name>
</gene>
<dbReference type="Pfam" id="PF06114">
    <property type="entry name" value="Peptidase_M78"/>
    <property type="match status" value="1"/>
</dbReference>